<dbReference type="SUPFAM" id="SSF49899">
    <property type="entry name" value="Concanavalin A-like lectins/glucanases"/>
    <property type="match status" value="1"/>
</dbReference>
<dbReference type="EMBL" id="JXLN01010437">
    <property type="protein sequence ID" value="KPM05717.1"/>
    <property type="molecule type" value="Genomic_DNA"/>
</dbReference>
<proteinExistence type="predicted"/>
<dbReference type="Pfam" id="PF03388">
    <property type="entry name" value="Lectin_leg-like"/>
    <property type="match status" value="1"/>
</dbReference>
<evidence type="ECO:0000256" key="11">
    <source>
        <dbReference type="ARBA" id="ARBA00046288"/>
    </source>
</evidence>
<keyword evidence="2" id="KW-0812">Transmembrane</keyword>
<dbReference type="AlphaFoldDB" id="A0A132A406"/>
<dbReference type="InterPro" id="IPR005052">
    <property type="entry name" value="Lectin_leg"/>
</dbReference>
<dbReference type="GO" id="GO:0046872">
    <property type="term" value="F:metal ion binding"/>
    <property type="evidence" value="ECO:0007669"/>
    <property type="project" value="UniProtKB-KW"/>
</dbReference>
<dbReference type="OrthoDB" id="270293at2759"/>
<evidence type="ECO:0000256" key="1">
    <source>
        <dbReference type="ARBA" id="ARBA00004194"/>
    </source>
</evidence>
<evidence type="ECO:0000313" key="13">
    <source>
        <dbReference type="Proteomes" id="UP000616769"/>
    </source>
</evidence>
<evidence type="ECO:0000256" key="10">
    <source>
        <dbReference type="ARBA" id="ARBA00023180"/>
    </source>
</evidence>
<dbReference type="InterPro" id="IPR013320">
    <property type="entry name" value="ConA-like_dom_sf"/>
</dbReference>
<comment type="caution">
    <text evidence="12">The sequence shown here is derived from an EMBL/GenBank/DDBJ whole genome shotgun (WGS) entry which is preliminary data.</text>
</comment>
<evidence type="ECO:0000256" key="4">
    <source>
        <dbReference type="ARBA" id="ARBA00022729"/>
    </source>
</evidence>
<evidence type="ECO:0000256" key="3">
    <source>
        <dbReference type="ARBA" id="ARBA00022723"/>
    </source>
</evidence>
<keyword evidence="5" id="KW-0430">Lectin</keyword>
<keyword evidence="8" id="KW-0472">Membrane</keyword>
<sequence length="349" mass="39958">MKSNNLNIFHWINLFIFCSFGFDKIRCAHTEYEDLGFYPQKEHSLMKPYQGTGMTIPNWDILGHTIVSNSFIRITPDQQSKHGGLWNKFPITFPYWETHIEFKISGHGKDLFGDGMAIWYVRHPMQLGKVFGSADFFWGLGLFLDTYANQNGAHSHSHPYISAMVNNATMGYDHDRDGTHTELAGCEAKLRTSEHDTYLAIRYHNDTLSVMTDVDGSGQWTECFVAPGVFLPTGLYLGVTAATGDLSDNHDIISIKTYRLETPIEIMSKLDQRAMIIPHAISSAHPRDHIKDDRSLMTGISWLRFIVYLILGLIFVIILGLVGYIFYQKRQEVSRKLIFLLYFFKLQIV</sequence>
<dbReference type="Gene3D" id="2.60.120.200">
    <property type="match status" value="1"/>
</dbReference>
<comment type="subcellular location">
    <subcellularLocation>
        <location evidence="11">Endomembrane system</location>
        <topology evidence="11">Single-pass type I membrane protein</topology>
    </subcellularLocation>
    <subcellularLocation>
        <location evidence="1">Golgi apparatus membrane</location>
        <topology evidence="1">Single-pass membrane protein</topology>
    </subcellularLocation>
</comment>
<evidence type="ECO:0000256" key="5">
    <source>
        <dbReference type="ARBA" id="ARBA00022734"/>
    </source>
</evidence>
<protein>
    <submittedName>
        <fullName evidence="12">VIP36-like protein</fullName>
    </submittedName>
</protein>
<dbReference type="InterPro" id="IPR051136">
    <property type="entry name" value="Intracellular_Lectin-GPT"/>
</dbReference>
<dbReference type="GO" id="GO:0030134">
    <property type="term" value="C:COPII-coated ER to Golgi transport vesicle"/>
    <property type="evidence" value="ECO:0007669"/>
    <property type="project" value="TreeGrafter"/>
</dbReference>
<evidence type="ECO:0000256" key="9">
    <source>
        <dbReference type="ARBA" id="ARBA00023157"/>
    </source>
</evidence>
<dbReference type="PANTHER" id="PTHR12223">
    <property type="entry name" value="VESICULAR MANNOSE-BINDING LECTIN"/>
    <property type="match status" value="1"/>
</dbReference>
<keyword evidence="6" id="KW-1133">Transmembrane helix</keyword>
<dbReference type="GO" id="GO:0005793">
    <property type="term" value="C:endoplasmic reticulum-Golgi intermediate compartment"/>
    <property type="evidence" value="ECO:0007669"/>
    <property type="project" value="TreeGrafter"/>
</dbReference>
<evidence type="ECO:0000256" key="6">
    <source>
        <dbReference type="ARBA" id="ARBA00022989"/>
    </source>
</evidence>
<keyword evidence="9" id="KW-1015">Disulfide bond</keyword>
<dbReference type="GO" id="GO:0006888">
    <property type="term" value="P:endoplasmic reticulum to Golgi vesicle-mediated transport"/>
    <property type="evidence" value="ECO:0007669"/>
    <property type="project" value="TreeGrafter"/>
</dbReference>
<dbReference type="FunFam" id="2.60.120.200:FF:000017">
    <property type="entry name" value="Vesicular integral-membrane protein VIP36"/>
    <property type="match status" value="1"/>
</dbReference>
<dbReference type="PROSITE" id="PS51328">
    <property type="entry name" value="L_LECTIN_LIKE"/>
    <property type="match status" value="1"/>
</dbReference>
<gene>
    <name evidence="12" type="ORF">QR98_0041860</name>
</gene>
<name>A0A132A406_SARSC</name>
<accession>A0A132A406</accession>
<keyword evidence="10" id="KW-0325">Glycoprotein</keyword>
<evidence type="ECO:0000256" key="7">
    <source>
        <dbReference type="ARBA" id="ARBA00023034"/>
    </source>
</evidence>
<keyword evidence="4" id="KW-0732">Signal</keyword>
<dbReference type="Proteomes" id="UP000616769">
    <property type="component" value="Unassembled WGS sequence"/>
</dbReference>
<dbReference type="GO" id="GO:0005537">
    <property type="term" value="F:D-mannose binding"/>
    <property type="evidence" value="ECO:0007669"/>
    <property type="project" value="TreeGrafter"/>
</dbReference>
<keyword evidence="7" id="KW-0333">Golgi apparatus</keyword>
<evidence type="ECO:0000256" key="2">
    <source>
        <dbReference type="ARBA" id="ARBA00022692"/>
    </source>
</evidence>
<dbReference type="PANTHER" id="PTHR12223:SF45">
    <property type="entry name" value="RE50040P"/>
    <property type="match status" value="1"/>
</dbReference>
<reference evidence="12 13" key="1">
    <citation type="journal article" date="2015" name="Parasit. Vectors">
        <title>Draft genome of the scabies mite.</title>
        <authorList>
            <person name="Rider S.D.Jr."/>
            <person name="Morgan M.S."/>
            <person name="Arlian L.G."/>
        </authorList>
    </citation>
    <scope>NUCLEOTIDE SEQUENCE [LARGE SCALE GENOMIC DNA]</scope>
    <source>
        <strain evidence="12">Arlian Lab</strain>
    </source>
</reference>
<evidence type="ECO:0000313" key="12">
    <source>
        <dbReference type="EMBL" id="KPM05717.1"/>
    </source>
</evidence>
<evidence type="ECO:0000256" key="8">
    <source>
        <dbReference type="ARBA" id="ARBA00023136"/>
    </source>
</evidence>
<keyword evidence="3" id="KW-0479">Metal-binding</keyword>
<dbReference type="GO" id="GO:0005789">
    <property type="term" value="C:endoplasmic reticulum membrane"/>
    <property type="evidence" value="ECO:0007669"/>
    <property type="project" value="TreeGrafter"/>
</dbReference>
<organism evidence="12 13">
    <name type="scientific">Sarcoptes scabiei</name>
    <name type="common">Itch mite</name>
    <name type="synonym">Acarus scabiei</name>
    <dbReference type="NCBI Taxonomy" id="52283"/>
    <lineage>
        <taxon>Eukaryota</taxon>
        <taxon>Metazoa</taxon>
        <taxon>Ecdysozoa</taxon>
        <taxon>Arthropoda</taxon>
        <taxon>Chelicerata</taxon>
        <taxon>Arachnida</taxon>
        <taxon>Acari</taxon>
        <taxon>Acariformes</taxon>
        <taxon>Sarcoptiformes</taxon>
        <taxon>Astigmata</taxon>
        <taxon>Psoroptidia</taxon>
        <taxon>Sarcoptoidea</taxon>
        <taxon>Sarcoptidae</taxon>
        <taxon>Sarcoptinae</taxon>
        <taxon>Sarcoptes</taxon>
    </lineage>
</organism>
<dbReference type="GO" id="GO:0000139">
    <property type="term" value="C:Golgi membrane"/>
    <property type="evidence" value="ECO:0007669"/>
    <property type="project" value="UniProtKB-SubCell"/>
</dbReference>
<dbReference type="VEuPathDB" id="VectorBase:SSCA009348"/>